<keyword evidence="6" id="KW-1185">Reference proteome</keyword>
<keyword evidence="3" id="KW-0812">Transmembrane</keyword>
<dbReference type="OrthoDB" id="2142683at2759"/>
<keyword evidence="3" id="KW-1133">Transmembrane helix</keyword>
<dbReference type="AlphaFoldDB" id="A0A8C5N0A0"/>
<protein>
    <recommendedName>
        <fullName evidence="4">C-type lectin domain-containing protein</fullName>
    </recommendedName>
</protein>
<dbReference type="GO" id="GO:0030246">
    <property type="term" value="F:carbohydrate binding"/>
    <property type="evidence" value="ECO:0007669"/>
    <property type="project" value="UniProtKB-KW"/>
</dbReference>
<dbReference type="Gene3D" id="3.10.100.10">
    <property type="entry name" value="Mannose-Binding Protein A, subunit A"/>
    <property type="match status" value="1"/>
</dbReference>
<dbReference type="PROSITE" id="PS00615">
    <property type="entry name" value="C_TYPE_LECTIN_1"/>
    <property type="match status" value="1"/>
</dbReference>
<reference evidence="5" key="1">
    <citation type="submission" date="2025-08" db="UniProtKB">
        <authorList>
            <consortium name="Ensembl"/>
        </authorList>
    </citation>
    <scope>IDENTIFICATION</scope>
</reference>
<feature type="domain" description="C-type lectin" evidence="4">
    <location>
        <begin position="98"/>
        <end position="209"/>
    </location>
</feature>
<dbReference type="SUPFAM" id="SSF56436">
    <property type="entry name" value="C-type lectin-like"/>
    <property type="match status" value="1"/>
</dbReference>
<dbReference type="InterPro" id="IPR050111">
    <property type="entry name" value="C-type_lectin/snaclec_domain"/>
</dbReference>
<dbReference type="InterPro" id="IPR001304">
    <property type="entry name" value="C-type_lectin-like"/>
</dbReference>
<reference evidence="5" key="2">
    <citation type="submission" date="2025-09" db="UniProtKB">
        <authorList>
            <consortium name="Ensembl"/>
        </authorList>
    </citation>
    <scope>IDENTIFICATION</scope>
</reference>
<name>A0A8C5N0A0_9ANUR</name>
<dbReference type="InterPro" id="IPR018378">
    <property type="entry name" value="C-type_lectin_CS"/>
</dbReference>
<evidence type="ECO:0000256" key="2">
    <source>
        <dbReference type="ARBA" id="ARBA00023157"/>
    </source>
</evidence>
<dbReference type="CDD" id="cd03590">
    <property type="entry name" value="CLECT_DC-SIGN_like"/>
    <property type="match status" value="1"/>
</dbReference>
<proteinExistence type="predicted"/>
<evidence type="ECO:0000313" key="6">
    <source>
        <dbReference type="Proteomes" id="UP000694569"/>
    </source>
</evidence>
<organism evidence="5 6">
    <name type="scientific">Leptobrachium leishanense</name>
    <name type="common">Leishan spiny toad</name>
    <dbReference type="NCBI Taxonomy" id="445787"/>
    <lineage>
        <taxon>Eukaryota</taxon>
        <taxon>Metazoa</taxon>
        <taxon>Chordata</taxon>
        <taxon>Craniata</taxon>
        <taxon>Vertebrata</taxon>
        <taxon>Euteleostomi</taxon>
        <taxon>Amphibia</taxon>
        <taxon>Batrachia</taxon>
        <taxon>Anura</taxon>
        <taxon>Pelobatoidea</taxon>
        <taxon>Megophryidae</taxon>
        <taxon>Leptobrachium</taxon>
    </lineage>
</organism>
<dbReference type="Pfam" id="PF00059">
    <property type="entry name" value="Lectin_C"/>
    <property type="match status" value="1"/>
</dbReference>
<feature type="transmembrane region" description="Helical" evidence="3">
    <location>
        <begin position="33"/>
        <end position="53"/>
    </location>
</feature>
<evidence type="ECO:0000259" key="4">
    <source>
        <dbReference type="PROSITE" id="PS50041"/>
    </source>
</evidence>
<evidence type="ECO:0000313" key="5">
    <source>
        <dbReference type="Ensembl" id="ENSLLEP00000022343.1"/>
    </source>
</evidence>
<evidence type="ECO:0000256" key="3">
    <source>
        <dbReference type="SAM" id="Phobius"/>
    </source>
</evidence>
<dbReference type="InterPro" id="IPR016186">
    <property type="entry name" value="C-type_lectin-like/link_sf"/>
</dbReference>
<sequence length="219" mass="24765">MDSDSTILHERFSSDLKSPGYGLSVFRQKSTCAVYGLLGLAYILILVLFVVFLSRSANFSQSQSTLEATVANNTKRISGIEVSLPEPERDCGTGWLEFNKSCYFFTTSKSNWMKARTLCVRKGGDLAIITSEMEQRFVFAHSDTERHWIGLNDMEDEGKWGWIDGTDYNTSVKFWKKGEPNDYGKNEDCAMIHTTGEWNDSPCTYSDSYAICEKKLIST</sequence>
<keyword evidence="2" id="KW-1015">Disulfide bond</keyword>
<accession>A0A8C5N0A0</accession>
<dbReference type="PROSITE" id="PS50041">
    <property type="entry name" value="C_TYPE_LECTIN_2"/>
    <property type="match status" value="1"/>
</dbReference>
<evidence type="ECO:0000256" key="1">
    <source>
        <dbReference type="ARBA" id="ARBA00022734"/>
    </source>
</evidence>
<dbReference type="Ensembl" id="ENSLLET00000023207.1">
    <property type="protein sequence ID" value="ENSLLEP00000022343.1"/>
    <property type="gene ID" value="ENSLLEG00000014184.1"/>
</dbReference>
<dbReference type="Proteomes" id="UP000694569">
    <property type="component" value="Unplaced"/>
</dbReference>
<dbReference type="InterPro" id="IPR033989">
    <property type="entry name" value="CD209-like_CTLD"/>
</dbReference>
<dbReference type="PANTHER" id="PTHR22803">
    <property type="entry name" value="MANNOSE, PHOSPHOLIPASE, LECTIN RECEPTOR RELATED"/>
    <property type="match status" value="1"/>
</dbReference>
<dbReference type="GeneTree" id="ENSGT00940000164508"/>
<dbReference type="SMART" id="SM00034">
    <property type="entry name" value="CLECT"/>
    <property type="match status" value="1"/>
</dbReference>
<keyword evidence="3" id="KW-0472">Membrane</keyword>
<keyword evidence="1" id="KW-0430">Lectin</keyword>
<dbReference type="InterPro" id="IPR016187">
    <property type="entry name" value="CTDL_fold"/>
</dbReference>